<dbReference type="GO" id="GO:0032259">
    <property type="term" value="P:methylation"/>
    <property type="evidence" value="ECO:0007669"/>
    <property type="project" value="UniProtKB-KW"/>
</dbReference>
<dbReference type="AlphaFoldDB" id="A0A853M205"/>
<keyword evidence="2 5" id="KW-0808">Transferase</keyword>
<dbReference type="EMBL" id="LZLG01000056">
    <property type="protein sequence ID" value="OBJ61487.1"/>
    <property type="molecule type" value="Genomic_DNA"/>
</dbReference>
<evidence type="ECO:0000256" key="3">
    <source>
        <dbReference type="ARBA" id="ARBA00022691"/>
    </source>
</evidence>
<evidence type="ECO:0000313" key="6">
    <source>
        <dbReference type="Proteomes" id="UP000093894"/>
    </source>
</evidence>
<dbReference type="InterPro" id="IPR050508">
    <property type="entry name" value="Methyltransf_Superfamily"/>
</dbReference>
<dbReference type="GO" id="GO:0008168">
    <property type="term" value="F:methyltransferase activity"/>
    <property type="evidence" value="ECO:0007669"/>
    <property type="project" value="UniProtKB-KW"/>
</dbReference>
<reference evidence="5 6" key="1">
    <citation type="submission" date="2016-06" db="EMBL/GenBank/DDBJ databases">
        <authorList>
            <person name="Sutton G."/>
            <person name="Brinkac L."/>
            <person name="Sanka R."/>
            <person name="Adams M."/>
            <person name="Lau E."/>
            <person name="Garcia-Basteiro A."/>
            <person name="Lopez-Varela E."/>
            <person name="Palencia S."/>
        </authorList>
    </citation>
    <scope>NUCLEOTIDE SEQUENCE [LARGE SCALE GENOMIC DNA]</scope>
    <source>
        <strain evidence="5 6">1164983.0</strain>
    </source>
</reference>
<dbReference type="InterPro" id="IPR029063">
    <property type="entry name" value="SAM-dependent_MTases_sf"/>
</dbReference>
<gene>
    <name evidence="5" type="ORF">A5628_05700</name>
</gene>
<keyword evidence="1 5" id="KW-0489">Methyltransferase</keyword>
<protein>
    <submittedName>
        <fullName evidence="5">SAM-dependent methyltransferase</fullName>
    </submittedName>
</protein>
<organism evidence="5 6">
    <name type="scientific">Mycobacterium colombiense</name>
    <dbReference type="NCBI Taxonomy" id="339268"/>
    <lineage>
        <taxon>Bacteria</taxon>
        <taxon>Bacillati</taxon>
        <taxon>Actinomycetota</taxon>
        <taxon>Actinomycetes</taxon>
        <taxon>Mycobacteriales</taxon>
        <taxon>Mycobacteriaceae</taxon>
        <taxon>Mycobacterium</taxon>
        <taxon>Mycobacterium avium complex (MAC)</taxon>
    </lineage>
</organism>
<evidence type="ECO:0000256" key="1">
    <source>
        <dbReference type="ARBA" id="ARBA00022603"/>
    </source>
</evidence>
<sequence>MDHVTKHHPHDYLPAAGHDALLPCYDVFSRLLGMKKVHEELIAQAELTDARRVLEIGCGTGNLIIRAKRGYPRSEAVGCDPDPRALDRARRKTTAVRFEQGYAERLPYADGEFDRVLSSMMLHHVNGDAKTAAADEVFRVLRPGGSLHLVDIGGDTTTDHGLMARFIRRNHHAAANLGDAIPRLLRGAGFDCTEVATHRQRVVGRLTYYRATRPA</sequence>
<dbReference type="CDD" id="cd02440">
    <property type="entry name" value="AdoMet_MTases"/>
    <property type="match status" value="1"/>
</dbReference>
<dbReference type="PANTHER" id="PTHR42912">
    <property type="entry name" value="METHYLTRANSFERASE"/>
    <property type="match status" value="1"/>
</dbReference>
<dbReference type="Pfam" id="PF13649">
    <property type="entry name" value="Methyltransf_25"/>
    <property type="match status" value="1"/>
</dbReference>
<dbReference type="InterPro" id="IPR023576">
    <property type="entry name" value="UbiE/COQ5_MeTrFase_CS"/>
</dbReference>
<evidence type="ECO:0000259" key="4">
    <source>
        <dbReference type="Pfam" id="PF13649"/>
    </source>
</evidence>
<dbReference type="Proteomes" id="UP000093894">
    <property type="component" value="Unassembled WGS sequence"/>
</dbReference>
<evidence type="ECO:0000256" key="2">
    <source>
        <dbReference type="ARBA" id="ARBA00022679"/>
    </source>
</evidence>
<accession>A0A853M205</accession>
<comment type="caution">
    <text evidence="5">The sequence shown here is derived from an EMBL/GenBank/DDBJ whole genome shotgun (WGS) entry which is preliminary data.</text>
</comment>
<evidence type="ECO:0000313" key="5">
    <source>
        <dbReference type="EMBL" id="OBJ61487.1"/>
    </source>
</evidence>
<dbReference type="SUPFAM" id="SSF53335">
    <property type="entry name" value="S-adenosyl-L-methionine-dependent methyltransferases"/>
    <property type="match status" value="1"/>
</dbReference>
<name>A0A853M205_9MYCO</name>
<proteinExistence type="predicted"/>
<keyword evidence="3" id="KW-0949">S-adenosyl-L-methionine</keyword>
<dbReference type="PROSITE" id="PS01184">
    <property type="entry name" value="UBIE_2"/>
    <property type="match status" value="1"/>
</dbReference>
<dbReference type="InterPro" id="IPR041698">
    <property type="entry name" value="Methyltransf_25"/>
</dbReference>
<feature type="domain" description="Methyltransferase" evidence="4">
    <location>
        <begin position="53"/>
        <end position="145"/>
    </location>
</feature>
<dbReference type="Gene3D" id="3.40.50.150">
    <property type="entry name" value="Vaccinia Virus protein VP39"/>
    <property type="match status" value="1"/>
</dbReference>